<feature type="compositionally biased region" description="Polar residues" evidence="1">
    <location>
        <begin position="294"/>
        <end position="316"/>
    </location>
</feature>
<dbReference type="AlphaFoldDB" id="A0AAW1L1U1"/>
<proteinExistence type="predicted"/>
<feature type="compositionally biased region" description="Low complexity" evidence="1">
    <location>
        <begin position="184"/>
        <end position="198"/>
    </location>
</feature>
<dbReference type="EMBL" id="JBDFQZ010000005">
    <property type="protein sequence ID" value="KAK9726867.1"/>
    <property type="molecule type" value="Genomic_DNA"/>
</dbReference>
<keyword evidence="5" id="KW-1185">Reference proteome</keyword>
<evidence type="ECO:0000259" key="2">
    <source>
        <dbReference type="Pfam" id="PF06075"/>
    </source>
</evidence>
<dbReference type="PANTHER" id="PTHR31928:SF2">
    <property type="entry name" value="EXPRESSED PROTEIN"/>
    <property type="match status" value="1"/>
</dbReference>
<organism evidence="4 5">
    <name type="scientific">Saponaria officinalis</name>
    <name type="common">Common soapwort</name>
    <name type="synonym">Lychnis saponaria</name>
    <dbReference type="NCBI Taxonomy" id="3572"/>
    <lineage>
        <taxon>Eukaryota</taxon>
        <taxon>Viridiplantae</taxon>
        <taxon>Streptophyta</taxon>
        <taxon>Embryophyta</taxon>
        <taxon>Tracheophyta</taxon>
        <taxon>Spermatophyta</taxon>
        <taxon>Magnoliopsida</taxon>
        <taxon>eudicotyledons</taxon>
        <taxon>Gunneridae</taxon>
        <taxon>Pentapetalae</taxon>
        <taxon>Caryophyllales</taxon>
        <taxon>Caryophyllaceae</taxon>
        <taxon>Caryophylleae</taxon>
        <taxon>Saponaria</taxon>
    </lineage>
</organism>
<dbReference type="InterPro" id="IPR048297">
    <property type="entry name" value="DUF936_dom_pln"/>
</dbReference>
<name>A0AAW1L1U1_SAPOF</name>
<feature type="domain" description="DUF936" evidence="2">
    <location>
        <begin position="4"/>
        <end position="119"/>
    </location>
</feature>
<feature type="region of interest" description="Disordered" evidence="1">
    <location>
        <begin position="285"/>
        <end position="320"/>
    </location>
</feature>
<gene>
    <name evidence="4" type="ORF">RND81_05G242500</name>
</gene>
<feature type="compositionally biased region" description="Low complexity" evidence="1">
    <location>
        <begin position="226"/>
        <end position="260"/>
    </location>
</feature>
<feature type="domain" description="DUF6857" evidence="3">
    <location>
        <begin position="399"/>
        <end position="554"/>
    </location>
</feature>
<comment type="caution">
    <text evidence="4">The sequence shown here is derived from an EMBL/GenBank/DDBJ whole genome shotgun (WGS) entry which is preliminary data.</text>
</comment>
<accession>A0AAW1L1U1</accession>
<dbReference type="Pfam" id="PF06075">
    <property type="entry name" value="DUF936"/>
    <property type="match status" value="1"/>
</dbReference>
<feature type="compositionally biased region" description="Basic and acidic residues" evidence="1">
    <location>
        <begin position="132"/>
        <end position="151"/>
    </location>
</feature>
<reference evidence="4" key="1">
    <citation type="submission" date="2024-03" db="EMBL/GenBank/DDBJ databases">
        <title>WGS assembly of Saponaria officinalis var. Norfolk2.</title>
        <authorList>
            <person name="Jenkins J."/>
            <person name="Shu S."/>
            <person name="Grimwood J."/>
            <person name="Barry K."/>
            <person name="Goodstein D."/>
            <person name="Schmutz J."/>
            <person name="Leebens-Mack J."/>
            <person name="Osbourn A."/>
        </authorList>
    </citation>
    <scope>NUCLEOTIDE SEQUENCE [LARGE SCALE GENOMIC DNA]</scope>
    <source>
        <strain evidence="4">JIC</strain>
    </source>
</reference>
<feature type="region of interest" description="Disordered" evidence="1">
    <location>
        <begin position="395"/>
        <end position="430"/>
    </location>
</feature>
<dbReference type="Pfam" id="PF21647">
    <property type="entry name" value="DUF6857"/>
    <property type="match status" value="1"/>
</dbReference>
<sequence length="564" mass="62043">MASLTPGVLLKLLQNIDSNVKVRGEYRSVLLQVISIVPALTGGDLWPDHGFFLKVSDSSHSTYVSLSKEDNELILNNKLQLGQFFYVDRAEPGTPVPTLLGLRPLPGRNPFIGNPKDLMQILDPSEGPVHVDSSREVTHGPKISKSSEGKVKSSRHKLVIKEERSVVLSRYMDGTLSSHHRVCSSDSVSMKSSDLDSVAGNKHGVSKSRLQEPKGQGSLPSTPGHSRPVTPSRTRPTTPSRARPTTPSRARPVVPSRSRPQSPPRNCPDTLEAKFEAAKETLQTLKISSRKNTNKPENVSSNHSINGKNSTQSSETAPPWSYLPASLLRPGKAMLKRRDLASIIAAEAQKEANEAAILVKCIDLFSDLCSSASPSNPHISLAKFFSLYNLIENPTSSKDNSSPGSNKSSSTLHHFNNNNNSTNSKVVKSTKPTTELNFAEKLEWSRGHGTNEAKELKQLLLKETQVWFLKFLDAALDSGFRMSRKVSGRRSVEPDNQIAVTLSQLKQANEWLDRLKGNLCSSLYDDEIGDRIDKLNKKVYGCLLGHVESAASALEHRSDHYQRK</sequence>
<protein>
    <submittedName>
        <fullName evidence="4">Uncharacterized protein</fullName>
    </submittedName>
</protein>
<evidence type="ECO:0000259" key="3">
    <source>
        <dbReference type="Pfam" id="PF21647"/>
    </source>
</evidence>
<feature type="region of interest" description="Disordered" evidence="1">
    <location>
        <begin position="127"/>
        <end position="156"/>
    </location>
</feature>
<dbReference type="InterPro" id="IPR049172">
    <property type="entry name" value="DUF6857_pln"/>
</dbReference>
<dbReference type="PANTHER" id="PTHR31928">
    <property type="entry name" value="EXPRESSED PROTEIN"/>
    <property type="match status" value="1"/>
</dbReference>
<dbReference type="Proteomes" id="UP001443914">
    <property type="component" value="Unassembled WGS sequence"/>
</dbReference>
<dbReference type="InterPro" id="IPR010341">
    <property type="entry name" value="DUF936_pln"/>
</dbReference>
<evidence type="ECO:0000313" key="4">
    <source>
        <dbReference type="EMBL" id="KAK9726867.1"/>
    </source>
</evidence>
<feature type="region of interest" description="Disordered" evidence="1">
    <location>
        <begin position="179"/>
        <end position="269"/>
    </location>
</feature>
<evidence type="ECO:0000256" key="1">
    <source>
        <dbReference type="SAM" id="MobiDB-lite"/>
    </source>
</evidence>
<evidence type="ECO:0000313" key="5">
    <source>
        <dbReference type="Proteomes" id="UP001443914"/>
    </source>
</evidence>